<name>A0A0U4YNX8_XANCI</name>
<comment type="caution">
    <text evidence="4">The sequence shown here is derived from an EMBL/GenBank/DDBJ whole genome shotgun (WGS) entry which is preliminary data.</text>
</comment>
<dbReference type="Pfam" id="PF05170">
    <property type="entry name" value="AsmA"/>
    <property type="match status" value="1"/>
</dbReference>
<feature type="transmembrane region" description="Helical" evidence="2">
    <location>
        <begin position="31"/>
        <end position="54"/>
    </location>
</feature>
<dbReference type="Proteomes" id="UP000052230">
    <property type="component" value="Unassembled WGS sequence"/>
</dbReference>
<keyword evidence="2" id="KW-0472">Membrane</keyword>
<proteinExistence type="predicted"/>
<gene>
    <name evidence="4" type="ORF">XAC3562_620198</name>
</gene>
<accession>A0A0U4YNX8</accession>
<feature type="domain" description="AsmA" evidence="3">
    <location>
        <begin position="38"/>
        <end position="560"/>
    </location>
</feature>
<dbReference type="EMBL" id="CCXZ01000158">
    <property type="protein sequence ID" value="CEG17532.1"/>
    <property type="molecule type" value="Genomic_DNA"/>
</dbReference>
<feature type="compositionally biased region" description="Polar residues" evidence="1">
    <location>
        <begin position="13"/>
        <end position="22"/>
    </location>
</feature>
<dbReference type="InterPro" id="IPR007844">
    <property type="entry name" value="AsmA"/>
</dbReference>
<dbReference type="AlphaFoldDB" id="A0A0U4YNX8"/>
<dbReference type="PANTHER" id="PTHR30441:SF9">
    <property type="entry name" value="ASMA FAMILY PROTEIN YHJG"/>
    <property type="match status" value="1"/>
</dbReference>
<organism evidence="4 5">
    <name type="scientific">Xanthomonas citri pv. citri</name>
    <dbReference type="NCBI Taxonomy" id="611301"/>
    <lineage>
        <taxon>Bacteria</taxon>
        <taxon>Pseudomonadati</taxon>
        <taxon>Pseudomonadota</taxon>
        <taxon>Gammaproteobacteria</taxon>
        <taxon>Lysobacterales</taxon>
        <taxon>Lysobacteraceae</taxon>
        <taxon>Xanthomonas</taxon>
    </lineage>
</organism>
<evidence type="ECO:0000259" key="3">
    <source>
        <dbReference type="Pfam" id="PF05170"/>
    </source>
</evidence>
<evidence type="ECO:0000256" key="2">
    <source>
        <dbReference type="SAM" id="Phobius"/>
    </source>
</evidence>
<keyword evidence="5" id="KW-1185">Reference proteome</keyword>
<evidence type="ECO:0000313" key="4">
    <source>
        <dbReference type="EMBL" id="CEG17532.1"/>
    </source>
</evidence>
<protein>
    <recommendedName>
        <fullName evidence="3">AsmA domain-containing protein</fullName>
    </recommendedName>
</protein>
<evidence type="ECO:0000256" key="1">
    <source>
        <dbReference type="SAM" id="MobiDB-lite"/>
    </source>
</evidence>
<evidence type="ECO:0000313" key="5">
    <source>
        <dbReference type="Proteomes" id="UP000052230"/>
    </source>
</evidence>
<dbReference type="PANTHER" id="PTHR30441">
    <property type="entry name" value="DUF748 DOMAIN-CONTAINING PROTEIN"/>
    <property type="match status" value="1"/>
</dbReference>
<sequence>MHEPSPTIAHVNNVPSSPAASPTRVSRRRRWWIGLGIVAALVAIFVLLFDWNWLRGPVERAVSAKTGREFHLGHLDVDLGRITTVRGERLSLGNASWSKRGAMAELNAAEIDVEFWPLLRGKLRLPEIRLEHPTLLLEAGNDSHPGNWVFDQSDGDGSMPRLGRLLVTNGRLQYIDDATRSDVDVAINSLAPPSSDQRAAPIGIDGEGRWKGYPFSLKGNTASPLELSQSEHPFRIDLRGSAGATRTHVRGTLTNPFQFRVFDLQMALSGQDMEDLYPLIGVAMPSTPPYKLDGRLRRDGDVWRYEKFTGTAGDSDLSGTAEIDLRNKRPFLRADLASKRLDFDDLAGFVGAPPKTGNNESANAEQKKQAAQLATSARVLPTTPYDLSKLRAMDAQVRWRAQRINAPSWPLDDMDASLTLKDGLLRLDPLNFGVAGGDIRSTIGMDARKAVITTQLKASIRGIRLDQLFPDATLAKQASGAIGGELDLRGRGNSIAAMLGSADGSIGVGMGRGHVGNLIMELAGLDIAESLKYLLTKDRQIPVRCIFGDFGVQDGLMQSRALAFDSTDTIIVGEGNISLKNETLDLLLRPRPKDRSILSLRSPLRIGGTFKDPSFRPDFKALGVRGAIAVALGSIAPPAALLATFEPGPGKDSDCGGKYAQ</sequence>
<keyword evidence="2" id="KW-0812">Transmembrane</keyword>
<dbReference type="GO" id="GO:0090313">
    <property type="term" value="P:regulation of protein targeting to membrane"/>
    <property type="evidence" value="ECO:0007669"/>
    <property type="project" value="TreeGrafter"/>
</dbReference>
<reference evidence="4 5" key="1">
    <citation type="submission" date="2014-09" db="EMBL/GenBank/DDBJ databases">
        <authorList>
            <person name="Regsiter A."/>
        </authorList>
    </citation>
    <scope>NUCLEOTIDE SEQUENCE [LARGE SCALE GENOMIC DNA]</scope>
</reference>
<dbReference type="GO" id="GO:0005886">
    <property type="term" value="C:plasma membrane"/>
    <property type="evidence" value="ECO:0007669"/>
    <property type="project" value="TreeGrafter"/>
</dbReference>
<keyword evidence="2" id="KW-1133">Transmembrane helix</keyword>
<feature type="region of interest" description="Disordered" evidence="1">
    <location>
        <begin position="1"/>
        <end position="22"/>
    </location>
</feature>
<dbReference type="InterPro" id="IPR052894">
    <property type="entry name" value="AsmA-related"/>
</dbReference>